<dbReference type="InterPro" id="IPR002654">
    <property type="entry name" value="Glyco_trans_25"/>
</dbReference>
<evidence type="ECO:0000313" key="2">
    <source>
        <dbReference type="EMBL" id="RXJ72981.1"/>
    </source>
</evidence>
<comment type="caution">
    <text evidence="2">The sequence shown here is derived from an EMBL/GenBank/DDBJ whole genome shotgun (WGS) entry which is preliminary data.</text>
</comment>
<name>A0A4Q0YVH4_9GAMM</name>
<dbReference type="CDD" id="cd06532">
    <property type="entry name" value="Glyco_transf_25"/>
    <property type="match status" value="1"/>
</dbReference>
<protein>
    <submittedName>
        <fullName evidence="2">Glycosyltransferase</fullName>
    </submittedName>
</protein>
<evidence type="ECO:0000313" key="3">
    <source>
        <dbReference type="Proteomes" id="UP000290287"/>
    </source>
</evidence>
<dbReference type="Proteomes" id="UP000290287">
    <property type="component" value="Unassembled WGS sequence"/>
</dbReference>
<dbReference type="EMBL" id="PEIB01000014">
    <property type="protein sequence ID" value="RXJ72981.1"/>
    <property type="molecule type" value="Genomic_DNA"/>
</dbReference>
<gene>
    <name evidence="2" type="ORF">CS022_12990</name>
</gene>
<dbReference type="AlphaFoldDB" id="A0A4Q0YVH4"/>
<evidence type="ECO:0000259" key="1">
    <source>
        <dbReference type="Pfam" id="PF01755"/>
    </source>
</evidence>
<dbReference type="RefSeq" id="WP_129122621.1">
    <property type="nucleotide sequence ID" value="NZ_PEIB01000014.1"/>
</dbReference>
<sequence length="258" mass="29740">MPSNNLEPKSTSVFVISLMCSESRRQHVSNEFTKAGVSFEFFDAIDGRTSMPLLGVDYDNPKRLWLTSGKPPLPGECGCYASHYNLWLKCVYENRPIIICEDDIYLNERAEQVIANALDSVRTYGFLRLEAIEPGGRSFCVEEKGDFTYRLMEDNYGGLRAYAISPEAASRLIKHRWCFPVDCFVGANYIHGVDSFQMSPTLVVHHGDEETTFQNNTRQKTVWYRAPSRELYSLYKKVRLFLRYKRNSKAIKSRCYSQ</sequence>
<accession>A0A4Q0YVH4</accession>
<keyword evidence="3" id="KW-1185">Reference proteome</keyword>
<organism evidence="2 3">
    <name type="scientific">Veronia nyctiphanis</name>
    <dbReference type="NCBI Taxonomy" id="1278244"/>
    <lineage>
        <taxon>Bacteria</taxon>
        <taxon>Pseudomonadati</taxon>
        <taxon>Pseudomonadota</taxon>
        <taxon>Gammaproteobacteria</taxon>
        <taxon>Vibrionales</taxon>
        <taxon>Vibrionaceae</taxon>
        <taxon>Veronia</taxon>
    </lineage>
</organism>
<keyword evidence="2" id="KW-0808">Transferase</keyword>
<feature type="domain" description="Glycosyl transferase family 25" evidence="1">
    <location>
        <begin position="12"/>
        <end position="184"/>
    </location>
</feature>
<dbReference type="OrthoDB" id="9816113at2"/>
<proteinExistence type="predicted"/>
<reference evidence="2 3" key="1">
    <citation type="submission" date="2017-10" db="EMBL/GenBank/DDBJ databases">
        <title>Nyctiphanis sp. nov., isolated from the stomach of the euphausiid Nyctiphanes simplex (Hansen, 1911) in the Gulf of California.</title>
        <authorList>
            <person name="Gomez-Gil B."/>
            <person name="Aguilar-Mendez M."/>
            <person name="Lopez-Cortes A."/>
            <person name="Gomez-Gutierrez J."/>
            <person name="Roque A."/>
            <person name="Lang E."/>
            <person name="Gonzalez-Castillo A."/>
        </authorList>
    </citation>
    <scope>NUCLEOTIDE SEQUENCE [LARGE SCALE GENOMIC DNA]</scope>
    <source>
        <strain evidence="2 3">CAIM 600</strain>
    </source>
</reference>
<dbReference type="Pfam" id="PF01755">
    <property type="entry name" value="Glyco_transf_25"/>
    <property type="match status" value="1"/>
</dbReference>
<dbReference type="GO" id="GO:0016740">
    <property type="term" value="F:transferase activity"/>
    <property type="evidence" value="ECO:0007669"/>
    <property type="project" value="UniProtKB-KW"/>
</dbReference>